<evidence type="ECO:0000256" key="1">
    <source>
        <dbReference type="ARBA" id="ARBA00006865"/>
    </source>
</evidence>
<evidence type="ECO:0000256" key="2">
    <source>
        <dbReference type="SAM" id="SignalP"/>
    </source>
</evidence>
<organism evidence="4 5">
    <name type="scientific">Flavivirga eckloniae</name>
    <dbReference type="NCBI Taxonomy" id="1803846"/>
    <lineage>
        <taxon>Bacteria</taxon>
        <taxon>Pseudomonadati</taxon>
        <taxon>Bacteroidota</taxon>
        <taxon>Flavobacteriia</taxon>
        <taxon>Flavobacteriales</taxon>
        <taxon>Flavobacteriaceae</taxon>
        <taxon>Flavivirga</taxon>
    </lineage>
</organism>
<dbReference type="InterPro" id="IPR050546">
    <property type="entry name" value="Glycosyl_Hydrlase_16"/>
</dbReference>
<evidence type="ECO:0000313" key="5">
    <source>
        <dbReference type="Proteomes" id="UP000235826"/>
    </source>
</evidence>
<dbReference type="OrthoDB" id="9809583at2"/>
<dbReference type="GO" id="GO:0005975">
    <property type="term" value="P:carbohydrate metabolic process"/>
    <property type="evidence" value="ECO:0007669"/>
    <property type="project" value="InterPro"/>
</dbReference>
<name>A0A2K9PMU6_9FLAO</name>
<feature type="signal peptide" evidence="2">
    <location>
        <begin position="1"/>
        <end position="19"/>
    </location>
</feature>
<keyword evidence="4" id="KW-0378">Hydrolase</keyword>
<evidence type="ECO:0000259" key="3">
    <source>
        <dbReference type="PROSITE" id="PS51762"/>
    </source>
</evidence>
<dbReference type="PANTHER" id="PTHR10963:SF55">
    <property type="entry name" value="GLYCOSIDE HYDROLASE FAMILY 16 PROTEIN"/>
    <property type="match status" value="1"/>
</dbReference>
<feature type="domain" description="GH16" evidence="3">
    <location>
        <begin position="50"/>
        <end position="301"/>
    </location>
</feature>
<comment type="similarity">
    <text evidence="1">Belongs to the glycosyl hydrolase 16 family.</text>
</comment>
<keyword evidence="5" id="KW-1185">Reference proteome</keyword>
<dbReference type="GO" id="GO:0004553">
    <property type="term" value="F:hydrolase activity, hydrolyzing O-glycosyl compounds"/>
    <property type="evidence" value="ECO:0007669"/>
    <property type="project" value="InterPro"/>
</dbReference>
<protein>
    <submittedName>
        <fullName evidence="4">Glycoside hydrolase</fullName>
    </submittedName>
</protein>
<gene>
    <name evidence="4" type="ORF">C1H87_06565</name>
</gene>
<dbReference type="RefSeq" id="WP_102755045.1">
    <property type="nucleotide sequence ID" value="NZ_CP025791.1"/>
</dbReference>
<dbReference type="SUPFAM" id="SSF49899">
    <property type="entry name" value="Concanavalin A-like lectins/glucanases"/>
    <property type="match status" value="1"/>
</dbReference>
<dbReference type="InterPro" id="IPR013320">
    <property type="entry name" value="ConA-like_dom_sf"/>
</dbReference>
<accession>A0A2K9PMU6</accession>
<keyword evidence="2" id="KW-0732">Signal</keyword>
<reference evidence="4 5" key="1">
    <citation type="submission" date="2018-01" db="EMBL/GenBank/DDBJ databases">
        <title>Complete genome sequence of Flavivirga eckloniae ECD14 isolated from seaweed Ecklonia cava.</title>
        <authorList>
            <person name="Lee J.H."/>
            <person name="Baik K.S."/>
            <person name="Seong C.N."/>
        </authorList>
    </citation>
    <scope>NUCLEOTIDE SEQUENCE [LARGE SCALE GENOMIC DNA]</scope>
    <source>
        <strain evidence="4 5">ECD14</strain>
    </source>
</reference>
<dbReference type="AlphaFoldDB" id="A0A2K9PMU6"/>
<dbReference type="Pfam" id="PF26113">
    <property type="entry name" value="GH16_XgeA"/>
    <property type="match status" value="1"/>
</dbReference>
<feature type="chain" id="PRO_5014642718" evidence="2">
    <location>
        <begin position="20"/>
        <end position="309"/>
    </location>
</feature>
<dbReference type="KEGG" id="fek:C1H87_06565"/>
<dbReference type="PROSITE" id="PS51257">
    <property type="entry name" value="PROKAR_LIPOPROTEIN"/>
    <property type="match status" value="1"/>
</dbReference>
<proteinExistence type="inferred from homology"/>
<sequence>MKKLSLITMLLCLALITSCENELEEDQATENVSSSITTDKMSTKTSTAKSAWQNIFWDNFDGFNWSKWSKTNRTDYNSWRCRYLPEQVFIGSWQGDTFLVLRAEKWNSNQWKSGHVKSKQNFRPGNNEELRFKARIKFNAFDNNGWKPFHLTYGAWPAFWTVEENGWPTKGEIDIMEGYTFGQSWNDKYASNLFFGWQQGNNILNSSQSVNYYSNSVNAQGGWNDFEMRWSNQNGWNKVEIYVNNSLKKTYTNNNVSGLRLDQFSAHNIILNLNIGSNDELYLFDNTKNNVFNRTEVLVDYVSVDRRTL</sequence>
<dbReference type="EMBL" id="CP025791">
    <property type="protein sequence ID" value="AUP78389.1"/>
    <property type="molecule type" value="Genomic_DNA"/>
</dbReference>
<dbReference type="Gene3D" id="2.60.120.200">
    <property type="match status" value="1"/>
</dbReference>
<evidence type="ECO:0000313" key="4">
    <source>
        <dbReference type="EMBL" id="AUP78389.1"/>
    </source>
</evidence>
<dbReference type="PANTHER" id="PTHR10963">
    <property type="entry name" value="GLYCOSYL HYDROLASE-RELATED"/>
    <property type="match status" value="1"/>
</dbReference>
<dbReference type="Proteomes" id="UP000235826">
    <property type="component" value="Chromosome"/>
</dbReference>
<dbReference type="PROSITE" id="PS51762">
    <property type="entry name" value="GH16_2"/>
    <property type="match status" value="1"/>
</dbReference>
<dbReference type="InterPro" id="IPR000757">
    <property type="entry name" value="Beta-glucanase-like"/>
</dbReference>